<dbReference type="Ensembl" id="ENSMPUT00000013582.1">
    <property type="protein sequence ID" value="ENSMPUP00000013367.1"/>
    <property type="gene ID" value="ENSMPUG00000013469.1"/>
</dbReference>
<organism evidence="3">
    <name type="scientific">Mustela putorius furo</name>
    <name type="common">European domestic ferret</name>
    <name type="synonym">Mustela furo</name>
    <dbReference type="NCBI Taxonomy" id="9669"/>
    <lineage>
        <taxon>Eukaryota</taxon>
        <taxon>Metazoa</taxon>
        <taxon>Chordata</taxon>
        <taxon>Craniata</taxon>
        <taxon>Vertebrata</taxon>
        <taxon>Euteleostomi</taxon>
        <taxon>Mammalia</taxon>
        <taxon>Eutheria</taxon>
        <taxon>Laurasiatheria</taxon>
        <taxon>Carnivora</taxon>
        <taxon>Caniformia</taxon>
        <taxon>Musteloidea</taxon>
        <taxon>Mustelidae</taxon>
        <taxon>Mustelinae</taxon>
        <taxon>Mustela</taxon>
    </lineage>
</organism>
<feature type="compositionally biased region" description="Basic and acidic residues" evidence="1">
    <location>
        <begin position="10"/>
        <end position="21"/>
    </location>
</feature>
<dbReference type="PANTHER" id="PTHR14112:SF1">
    <property type="entry name" value="KRAB-RELATED DOMAIN-CONTAINING PROTEIN"/>
    <property type="match status" value="1"/>
</dbReference>
<dbReference type="STRING" id="9669.ENSMPUP00000013367"/>
<dbReference type="OMA" id="PPAFMCP"/>
<evidence type="ECO:0000259" key="2">
    <source>
        <dbReference type="PROSITE" id="PS50806"/>
    </source>
</evidence>
<dbReference type="SUPFAM" id="SSF109640">
    <property type="entry name" value="KRAB domain (Kruppel-associated box)"/>
    <property type="match status" value="1"/>
</dbReference>
<feature type="domain" description="KRAB-related" evidence="2">
    <location>
        <begin position="20"/>
        <end position="84"/>
    </location>
</feature>
<dbReference type="GO" id="GO:0005634">
    <property type="term" value="C:nucleus"/>
    <property type="evidence" value="ECO:0007669"/>
    <property type="project" value="InterPro"/>
</dbReference>
<dbReference type="HOGENOM" id="CLU_097196_0_0_1"/>
<dbReference type="GO" id="GO:0006355">
    <property type="term" value="P:regulation of DNA-templated transcription"/>
    <property type="evidence" value="ECO:0007669"/>
    <property type="project" value="InterPro"/>
</dbReference>
<sequence>MNKGSSFAKNSKEDTQKSEKKCKAFKDISKYFSKEEWAKLGYSDKITYVYMKRNYDTMTSLGLRATLPAFMCPKKRAMQSNGRDSDDDQNENQAQDEAVMGFGSRFRNHQKVMLEKTIKEESDSEPIPITPGPEQAQKEPCPPEKASTSDQQSLNECSGKKLMSSVWAYRLRERKTLIVYEEISDPEEDD</sequence>
<proteinExistence type="predicted"/>
<dbReference type="EMBL" id="AEYP01038450">
    <property type="status" value="NOT_ANNOTATED_CDS"/>
    <property type="molecule type" value="Genomic_DNA"/>
</dbReference>
<reference evidence="3" key="1">
    <citation type="submission" date="2024-06" db="UniProtKB">
        <authorList>
            <consortium name="Ensembl"/>
        </authorList>
    </citation>
    <scope>IDENTIFICATION</scope>
</reference>
<protein>
    <recommendedName>
        <fullName evidence="2">KRAB-related domain-containing protein</fullName>
    </recommendedName>
</protein>
<dbReference type="GeneTree" id="ENSGT00390000012484"/>
<dbReference type="Gene3D" id="6.10.140.140">
    <property type="match status" value="1"/>
</dbReference>
<dbReference type="InParanoid" id="M3YPV9"/>
<accession>M3YPV9</accession>
<feature type="region of interest" description="Disordered" evidence="1">
    <location>
        <begin position="117"/>
        <end position="157"/>
    </location>
</feature>
<feature type="region of interest" description="Disordered" evidence="1">
    <location>
        <begin position="1"/>
        <end position="21"/>
    </location>
</feature>
<dbReference type="SMART" id="SM00349">
    <property type="entry name" value="KRAB"/>
    <property type="match status" value="1"/>
</dbReference>
<dbReference type="InterPro" id="IPR036051">
    <property type="entry name" value="KRAB_dom_sf"/>
</dbReference>
<feature type="compositionally biased region" description="Polar residues" evidence="1">
    <location>
        <begin position="146"/>
        <end position="156"/>
    </location>
</feature>
<dbReference type="InterPro" id="IPR001909">
    <property type="entry name" value="KRAB"/>
</dbReference>
<name>M3YPV9_MUSPF</name>
<dbReference type="Pfam" id="PF09514">
    <property type="entry name" value="SSXRD"/>
    <property type="match status" value="1"/>
</dbReference>
<dbReference type="InterPro" id="IPR019041">
    <property type="entry name" value="SSXRD_motif"/>
</dbReference>
<evidence type="ECO:0000313" key="3">
    <source>
        <dbReference type="Ensembl" id="ENSMPUP00000013367.1"/>
    </source>
</evidence>
<dbReference type="PROSITE" id="PS50806">
    <property type="entry name" value="KRAB_RELATED"/>
    <property type="match status" value="1"/>
</dbReference>
<dbReference type="InterPro" id="IPR003655">
    <property type="entry name" value="aKRAB"/>
</dbReference>
<dbReference type="AlphaFoldDB" id="M3YPV9"/>
<feature type="region of interest" description="Disordered" evidence="1">
    <location>
        <begin position="77"/>
        <end position="102"/>
    </location>
</feature>
<dbReference type="eggNOG" id="ENOG502RU1A">
    <property type="taxonomic scope" value="Eukaryota"/>
</dbReference>
<dbReference type="Pfam" id="PF01352">
    <property type="entry name" value="KRAB"/>
    <property type="match status" value="1"/>
</dbReference>
<evidence type="ECO:0000256" key="1">
    <source>
        <dbReference type="SAM" id="MobiDB-lite"/>
    </source>
</evidence>
<dbReference type="PANTHER" id="PTHR14112">
    <property type="entry name" value="SYNOVIAL SARCOMA, X MEMBER"/>
    <property type="match status" value="1"/>
</dbReference>